<dbReference type="Proteomes" id="UP000250140">
    <property type="component" value="Unassembled WGS sequence"/>
</dbReference>
<dbReference type="EMBL" id="KV749887">
    <property type="protein sequence ID" value="OCL07351.1"/>
    <property type="molecule type" value="Genomic_DNA"/>
</dbReference>
<sequence>MSFSCVPVLRTGFRVWGGLLPDLLPSRSLCTALVRGSEPRCGLRVAFTASLSFTVFVFLFFFTFLAPLVFSRVPGLS</sequence>
<keyword evidence="1" id="KW-0472">Membrane</keyword>
<reference evidence="2 3" key="1">
    <citation type="journal article" date="2016" name="Nat. Commun.">
        <title>Ectomycorrhizal ecology is imprinted in the genome of the dominant symbiotic fungus Cenococcum geophilum.</title>
        <authorList>
            <consortium name="DOE Joint Genome Institute"/>
            <person name="Peter M."/>
            <person name="Kohler A."/>
            <person name="Ohm R.A."/>
            <person name="Kuo A."/>
            <person name="Krutzmann J."/>
            <person name="Morin E."/>
            <person name="Arend M."/>
            <person name="Barry K.W."/>
            <person name="Binder M."/>
            <person name="Choi C."/>
            <person name="Clum A."/>
            <person name="Copeland A."/>
            <person name="Grisel N."/>
            <person name="Haridas S."/>
            <person name="Kipfer T."/>
            <person name="LaButti K."/>
            <person name="Lindquist E."/>
            <person name="Lipzen A."/>
            <person name="Maire R."/>
            <person name="Meier B."/>
            <person name="Mihaltcheva S."/>
            <person name="Molinier V."/>
            <person name="Murat C."/>
            <person name="Poggeler S."/>
            <person name="Quandt C.A."/>
            <person name="Sperisen C."/>
            <person name="Tritt A."/>
            <person name="Tisserant E."/>
            <person name="Crous P.W."/>
            <person name="Henrissat B."/>
            <person name="Nehls U."/>
            <person name="Egli S."/>
            <person name="Spatafora J.W."/>
            <person name="Grigoriev I.V."/>
            <person name="Martin F.M."/>
        </authorList>
    </citation>
    <scope>NUCLEOTIDE SEQUENCE [LARGE SCALE GENOMIC DNA]</scope>
    <source>
        <strain evidence="2 3">CBS 207.34</strain>
    </source>
</reference>
<dbReference type="AlphaFoldDB" id="A0A8E2EYR3"/>
<accession>A0A8E2EYR3</accession>
<evidence type="ECO:0000313" key="2">
    <source>
        <dbReference type="EMBL" id="OCL07351.1"/>
    </source>
</evidence>
<evidence type="ECO:0000256" key="1">
    <source>
        <dbReference type="SAM" id="Phobius"/>
    </source>
</evidence>
<evidence type="ECO:0008006" key="4">
    <source>
        <dbReference type="Google" id="ProtNLM"/>
    </source>
</evidence>
<gene>
    <name evidence="2" type="ORF">AOQ84DRAFT_355010</name>
</gene>
<proteinExistence type="predicted"/>
<organism evidence="2 3">
    <name type="scientific">Glonium stellatum</name>
    <dbReference type="NCBI Taxonomy" id="574774"/>
    <lineage>
        <taxon>Eukaryota</taxon>
        <taxon>Fungi</taxon>
        <taxon>Dikarya</taxon>
        <taxon>Ascomycota</taxon>
        <taxon>Pezizomycotina</taxon>
        <taxon>Dothideomycetes</taxon>
        <taxon>Pleosporomycetidae</taxon>
        <taxon>Gloniales</taxon>
        <taxon>Gloniaceae</taxon>
        <taxon>Glonium</taxon>
    </lineage>
</organism>
<keyword evidence="1" id="KW-0812">Transmembrane</keyword>
<keyword evidence="1" id="KW-1133">Transmembrane helix</keyword>
<keyword evidence="3" id="KW-1185">Reference proteome</keyword>
<name>A0A8E2EYR3_9PEZI</name>
<evidence type="ECO:0000313" key="3">
    <source>
        <dbReference type="Proteomes" id="UP000250140"/>
    </source>
</evidence>
<protein>
    <recommendedName>
        <fullName evidence="4">Transmembrane protein</fullName>
    </recommendedName>
</protein>
<feature type="transmembrane region" description="Helical" evidence="1">
    <location>
        <begin position="45"/>
        <end position="70"/>
    </location>
</feature>